<proteinExistence type="predicted"/>
<dbReference type="Proteomes" id="UP000053263">
    <property type="component" value="Unassembled WGS sequence"/>
</dbReference>
<feature type="compositionally biased region" description="Basic residues" evidence="1">
    <location>
        <begin position="1"/>
        <end position="12"/>
    </location>
</feature>
<sequence>MPKATVSRRSKRSKEPWGGFVEKTTRVPMRPRDPRYRNNWEQMLGDADPTYEPPTDEEIEQSYGGMQAYNAWVLSNMTGPGETFVNIIGNRPNRGVTEDVHIVSFPDSQNLCIRVFPGGFEEFGQYFIEFFDLTTRAPVRAPASCEFISNYRPGSLCMPGKLVTWQKTWGFDVGENSTEMYAVPEGSMWELRRPGKPHVRFSIPIRVQARFPVAIPYVA</sequence>
<organism evidence="2 3">
    <name type="scientific">Plicaturopsis crispa FD-325 SS-3</name>
    <dbReference type="NCBI Taxonomy" id="944288"/>
    <lineage>
        <taxon>Eukaryota</taxon>
        <taxon>Fungi</taxon>
        <taxon>Dikarya</taxon>
        <taxon>Basidiomycota</taxon>
        <taxon>Agaricomycotina</taxon>
        <taxon>Agaricomycetes</taxon>
        <taxon>Agaricomycetidae</taxon>
        <taxon>Amylocorticiales</taxon>
        <taxon>Amylocorticiaceae</taxon>
        <taxon>Plicatura</taxon>
        <taxon>Plicaturopsis crispa</taxon>
    </lineage>
</organism>
<reference evidence="2 3" key="1">
    <citation type="submission" date="2014-06" db="EMBL/GenBank/DDBJ databases">
        <title>Evolutionary Origins and Diversification of the Mycorrhizal Mutualists.</title>
        <authorList>
            <consortium name="DOE Joint Genome Institute"/>
            <consortium name="Mycorrhizal Genomics Consortium"/>
            <person name="Kohler A."/>
            <person name="Kuo A."/>
            <person name="Nagy L.G."/>
            <person name="Floudas D."/>
            <person name="Copeland A."/>
            <person name="Barry K.W."/>
            <person name="Cichocki N."/>
            <person name="Veneault-Fourrey C."/>
            <person name="LaButti K."/>
            <person name="Lindquist E.A."/>
            <person name="Lipzen A."/>
            <person name="Lundell T."/>
            <person name="Morin E."/>
            <person name="Murat C."/>
            <person name="Riley R."/>
            <person name="Ohm R."/>
            <person name="Sun H."/>
            <person name="Tunlid A."/>
            <person name="Henrissat B."/>
            <person name="Grigoriev I.V."/>
            <person name="Hibbett D.S."/>
            <person name="Martin F."/>
        </authorList>
    </citation>
    <scope>NUCLEOTIDE SEQUENCE [LARGE SCALE GENOMIC DNA]</scope>
    <source>
        <strain evidence="2 3">FD-325 SS-3</strain>
    </source>
</reference>
<dbReference type="OrthoDB" id="2970807at2759"/>
<keyword evidence="3" id="KW-1185">Reference proteome</keyword>
<protein>
    <submittedName>
        <fullName evidence="2">Uncharacterized protein</fullName>
    </submittedName>
</protein>
<dbReference type="HOGENOM" id="CLU_1289410_0_0_1"/>
<dbReference type="EMBL" id="KN832569">
    <property type="protein sequence ID" value="KII84995.1"/>
    <property type="molecule type" value="Genomic_DNA"/>
</dbReference>
<evidence type="ECO:0000313" key="2">
    <source>
        <dbReference type="EMBL" id="KII84995.1"/>
    </source>
</evidence>
<accession>A0A0C9SYD9</accession>
<feature type="region of interest" description="Disordered" evidence="1">
    <location>
        <begin position="1"/>
        <end position="39"/>
    </location>
</feature>
<name>A0A0C9SYD9_PLICR</name>
<evidence type="ECO:0000313" key="3">
    <source>
        <dbReference type="Proteomes" id="UP000053263"/>
    </source>
</evidence>
<gene>
    <name evidence="2" type="ORF">PLICRDRAFT_57480</name>
</gene>
<dbReference type="AlphaFoldDB" id="A0A0C9SYD9"/>
<evidence type="ECO:0000256" key="1">
    <source>
        <dbReference type="SAM" id="MobiDB-lite"/>
    </source>
</evidence>